<evidence type="ECO:0000313" key="1">
    <source>
        <dbReference type="EMBL" id="AWL94121.1"/>
    </source>
</evidence>
<dbReference type="Proteomes" id="UP000215703">
    <property type="component" value="Chromosome"/>
</dbReference>
<dbReference type="AlphaFoldDB" id="A0A2U8P8Q9"/>
<name>A0A2U8P8Q9_9BRAD</name>
<accession>A0A2U8P8Q9</accession>
<dbReference type="EMBL" id="CP029425">
    <property type="protein sequence ID" value="AWL94121.1"/>
    <property type="molecule type" value="Genomic_DNA"/>
</dbReference>
<evidence type="ECO:0000313" key="2">
    <source>
        <dbReference type="Proteomes" id="UP000215703"/>
    </source>
</evidence>
<dbReference type="RefSeq" id="WP_095426655.1">
    <property type="nucleotide sequence ID" value="NZ_CP029425.2"/>
</dbReference>
<sequence length="126" mass="14171">MPSRTLKEENMNHYLRISDGTLAQADEALDERGLLRDGYLLRTAVTMMDSGRMPFPDDDRARKIADREARKARLSDAWRTPAPQPPRPALAAELAALERKPTTPPAGDGVAARAERDRRLVDAWRH</sequence>
<protein>
    <submittedName>
        <fullName evidence="1">Uncharacterized protein</fullName>
    </submittedName>
</protein>
<organism evidence="1 2">
    <name type="scientific">Bradyrhizobium ottawaense</name>
    <dbReference type="NCBI Taxonomy" id="931866"/>
    <lineage>
        <taxon>Bacteria</taxon>
        <taxon>Pseudomonadati</taxon>
        <taxon>Pseudomonadota</taxon>
        <taxon>Alphaproteobacteria</taxon>
        <taxon>Hyphomicrobiales</taxon>
        <taxon>Nitrobacteraceae</taxon>
        <taxon>Bradyrhizobium</taxon>
    </lineage>
</organism>
<dbReference type="GeneID" id="92964829"/>
<proteinExistence type="predicted"/>
<gene>
    <name evidence="1" type="ORF">CIT37_19610</name>
</gene>
<reference evidence="1 2" key="2">
    <citation type="journal article" date="2017" name="Syst. Appl. Microbiol.">
        <title>Soybeans inoculated with root zone soils of Canadian native legumes harbour diverse and novel Bradyrhizobium spp. that possess agricultural potential.</title>
        <authorList>
            <person name="Bromfield E.S.P."/>
            <person name="Cloutier S."/>
            <person name="Tambong J.T."/>
            <person name="Tran Thi T.V."/>
        </authorList>
    </citation>
    <scope>NUCLEOTIDE SEQUENCE [LARGE SCALE GENOMIC DNA]</scope>
    <source>
        <strain evidence="1 2">OO99</strain>
    </source>
</reference>
<dbReference type="KEGG" id="bot:CIT37_19610"/>
<reference evidence="1 2" key="1">
    <citation type="journal article" date="2014" name="Int. J. Syst. Evol. Microbiol.">
        <title>Bradyrhizobium ottawaense sp. nov., a symbiotic nitrogen fixing bacterium from root nodules of soybeans in Canada.</title>
        <authorList>
            <person name="Yu X."/>
            <person name="Cloutier S."/>
            <person name="Tambong J.T."/>
            <person name="Bromfield E.S."/>
        </authorList>
    </citation>
    <scope>NUCLEOTIDE SEQUENCE [LARGE SCALE GENOMIC DNA]</scope>
    <source>
        <strain evidence="1 2">OO99</strain>
    </source>
</reference>